<organism evidence="3 4">
    <name type="scientific">Orchesella cincta</name>
    <name type="common">Springtail</name>
    <name type="synonym">Podura cincta</name>
    <dbReference type="NCBI Taxonomy" id="48709"/>
    <lineage>
        <taxon>Eukaryota</taxon>
        <taxon>Metazoa</taxon>
        <taxon>Ecdysozoa</taxon>
        <taxon>Arthropoda</taxon>
        <taxon>Hexapoda</taxon>
        <taxon>Collembola</taxon>
        <taxon>Entomobryomorpha</taxon>
        <taxon>Entomobryoidea</taxon>
        <taxon>Orchesellidae</taxon>
        <taxon>Orchesellinae</taxon>
        <taxon>Orchesella</taxon>
    </lineage>
</organism>
<dbReference type="AlphaFoldDB" id="A0A1D2N6Z4"/>
<feature type="compositionally biased region" description="Polar residues" evidence="2">
    <location>
        <begin position="1"/>
        <end position="13"/>
    </location>
</feature>
<dbReference type="PROSITE" id="PS50005">
    <property type="entry name" value="TPR"/>
    <property type="match status" value="1"/>
</dbReference>
<comment type="caution">
    <text evidence="3">The sequence shown here is derived from an EMBL/GenBank/DDBJ whole genome shotgun (WGS) entry which is preliminary data.</text>
</comment>
<name>A0A1D2N6Z4_ORCCI</name>
<gene>
    <name evidence="3" type="ORF">Ocin01_05677</name>
</gene>
<protein>
    <submittedName>
        <fullName evidence="3">Zinc finger CCCH domain-containing protein 7B</fullName>
    </submittedName>
</protein>
<feature type="compositionally biased region" description="Basic and acidic residues" evidence="2">
    <location>
        <begin position="22"/>
        <end position="34"/>
    </location>
</feature>
<reference evidence="3 4" key="1">
    <citation type="journal article" date="2016" name="Genome Biol. Evol.">
        <title>Gene Family Evolution Reflects Adaptation to Soil Environmental Stressors in the Genome of the Collembolan Orchesella cincta.</title>
        <authorList>
            <person name="Faddeeva-Vakhrusheva A."/>
            <person name="Derks M.F."/>
            <person name="Anvar S.Y."/>
            <person name="Agamennone V."/>
            <person name="Suring W."/>
            <person name="Smit S."/>
            <person name="van Straalen N.M."/>
            <person name="Roelofs D."/>
        </authorList>
    </citation>
    <scope>NUCLEOTIDE SEQUENCE [LARGE SCALE GENOMIC DNA]</scope>
    <source>
        <tissue evidence="3">Mixed pool</tissue>
    </source>
</reference>
<dbReference type="OrthoDB" id="420195at2759"/>
<sequence>MNETNRFGTSSDGNAKVANGKCDGDSNKLNSKAEEESDDDVGSSSSRNPQFFLKEGNMQFIYKNFTSAISTYTHGLDLFNEELCGDHPVVVVENEPDKKIRSVSGNTNENRTVILELFTNRALAYLSIGNYTAALEDTQKALSINPTHFKAIFRKAKALAGLAQYQNAIGFVESSLKRLTKKNKQESVSDCKELSAYLEKLRRMKQQSEAGDYYDVPYIMERLYEPTPADWVDYIGPVKVEKFPGKGRGLVAAQDIPPCKLILACRAFEIIFLDTGSPDPEECLSQESKKALFNGDIKVEDDRTLNFLARKIYDRLVRNPEKRVDFYQLHAGT</sequence>
<dbReference type="Proteomes" id="UP000094527">
    <property type="component" value="Unassembled WGS sequence"/>
</dbReference>
<dbReference type="Gene3D" id="1.25.40.10">
    <property type="entry name" value="Tetratricopeptide repeat domain"/>
    <property type="match status" value="1"/>
</dbReference>
<evidence type="ECO:0000313" key="4">
    <source>
        <dbReference type="Proteomes" id="UP000094527"/>
    </source>
</evidence>
<evidence type="ECO:0000313" key="3">
    <source>
        <dbReference type="EMBL" id="ODN01011.1"/>
    </source>
</evidence>
<dbReference type="InterPro" id="IPR019734">
    <property type="entry name" value="TPR_rpt"/>
</dbReference>
<keyword evidence="4" id="KW-1185">Reference proteome</keyword>
<accession>A0A1D2N6Z4</accession>
<keyword evidence="1" id="KW-0802">TPR repeat</keyword>
<dbReference type="PROSITE" id="PS50293">
    <property type="entry name" value="TPR_REGION"/>
    <property type="match status" value="1"/>
</dbReference>
<dbReference type="PANTHER" id="PTHR47643">
    <property type="entry name" value="TPR DOMAIN PROTEIN (AFU_ORTHOLOGUE AFUA_5G12710)"/>
    <property type="match status" value="1"/>
</dbReference>
<dbReference type="Pfam" id="PF00515">
    <property type="entry name" value="TPR_1"/>
    <property type="match status" value="1"/>
</dbReference>
<dbReference type="InterPro" id="IPR011990">
    <property type="entry name" value="TPR-like_helical_dom_sf"/>
</dbReference>
<dbReference type="STRING" id="48709.A0A1D2N6Z4"/>
<evidence type="ECO:0000256" key="1">
    <source>
        <dbReference type="PROSITE-ProRule" id="PRU00339"/>
    </source>
</evidence>
<proteinExistence type="predicted"/>
<dbReference type="SUPFAM" id="SSF48452">
    <property type="entry name" value="TPR-like"/>
    <property type="match status" value="1"/>
</dbReference>
<feature type="region of interest" description="Disordered" evidence="2">
    <location>
        <begin position="1"/>
        <end position="48"/>
    </location>
</feature>
<dbReference type="PANTHER" id="PTHR47643:SF2">
    <property type="entry name" value="TPR DOMAIN PROTEIN (AFU_ORTHOLOGUE AFUA_5G12710)"/>
    <property type="match status" value="1"/>
</dbReference>
<feature type="repeat" description="TPR" evidence="1">
    <location>
        <begin position="115"/>
        <end position="148"/>
    </location>
</feature>
<dbReference type="EMBL" id="LJIJ01000176">
    <property type="protein sequence ID" value="ODN01011.1"/>
    <property type="molecule type" value="Genomic_DNA"/>
</dbReference>
<evidence type="ECO:0000256" key="2">
    <source>
        <dbReference type="SAM" id="MobiDB-lite"/>
    </source>
</evidence>
<dbReference type="InterPro" id="IPR053209">
    <property type="entry name" value="Gramillin-biosynth_MTr"/>
</dbReference>
<dbReference type="SMART" id="SM00028">
    <property type="entry name" value="TPR"/>
    <property type="match status" value="3"/>
</dbReference>